<accession>A0ABR0QGE7</accession>
<dbReference type="EMBL" id="JARKNE010000003">
    <property type="protein sequence ID" value="KAK5838374.1"/>
    <property type="molecule type" value="Genomic_DNA"/>
</dbReference>
<name>A0ABR0QGE7_GOSAR</name>
<dbReference type="PANTHER" id="PTHR37610">
    <property type="entry name" value="CCHC-TYPE DOMAIN-CONTAINING PROTEIN"/>
    <property type="match status" value="1"/>
</dbReference>
<dbReference type="Pfam" id="PF14244">
    <property type="entry name" value="Retrotran_gag_3"/>
    <property type="match status" value="1"/>
</dbReference>
<comment type="caution">
    <text evidence="3">The sequence shown here is derived from an EMBL/GenBank/DDBJ whole genome shotgun (WGS) entry which is preliminary data.</text>
</comment>
<proteinExistence type="predicted"/>
<dbReference type="Proteomes" id="UP001358586">
    <property type="component" value="Chromosome 3"/>
</dbReference>
<dbReference type="InterPro" id="IPR029472">
    <property type="entry name" value="Copia-like_N"/>
</dbReference>
<dbReference type="PANTHER" id="PTHR37610:SF78">
    <property type="entry name" value="GAG-POLYPEPTIDE OF LTR COPIA-TYPE-RELATED"/>
    <property type="match status" value="1"/>
</dbReference>
<protein>
    <recommendedName>
        <fullName evidence="2">Retrotransposon Copia-like N-terminal domain-containing protein</fullName>
    </recommendedName>
</protein>
<evidence type="ECO:0000313" key="4">
    <source>
        <dbReference type="Proteomes" id="UP001358586"/>
    </source>
</evidence>
<keyword evidence="1" id="KW-0812">Transmembrane</keyword>
<keyword evidence="4" id="KW-1185">Reference proteome</keyword>
<reference evidence="3 4" key="1">
    <citation type="submission" date="2023-03" db="EMBL/GenBank/DDBJ databases">
        <title>WGS of Gossypium arboreum.</title>
        <authorList>
            <person name="Yu D."/>
        </authorList>
    </citation>
    <scope>NUCLEOTIDE SEQUENCE [LARGE SCALE GENOMIC DNA]</scope>
    <source>
        <tissue evidence="3">Leaf</tissue>
    </source>
</reference>
<sequence>MLVLLRLRIMVDPSKSAIDFNHPLFLHPSDTPGTLLVSHQLLGVKNYNVWSRTMKIALLAKNKLRFVDGTCSKGSFPDKMGYQWEWCNAIMLSWILNTVNKKLSAVIVFASSATAVWNDLGERFHKIDGSRIYFLHREITSYLKHEYDVLVPTSTYGCEQSRQSVVHHLQQRLFQFLMGLNETYNAVRSQILLLNPLPSVNHAYSMLVQEESQRQHSPNDIGSDPVSFHLAHMVQKKRFNGTCDHCKIKGHKRENCYRLIGYPADFKFTKKKVNLGPGSVANNATVIDSTSGNDLNSNVLTLFLIAILPHIYLFILSHLQLIFLL</sequence>
<feature type="domain" description="Retrotransposon Copia-like N-terminal" evidence="2">
    <location>
        <begin position="27"/>
        <end position="73"/>
    </location>
</feature>
<evidence type="ECO:0000313" key="3">
    <source>
        <dbReference type="EMBL" id="KAK5838374.1"/>
    </source>
</evidence>
<keyword evidence="1" id="KW-0472">Membrane</keyword>
<gene>
    <name evidence="3" type="ORF">PVK06_007103</name>
</gene>
<keyword evidence="1" id="KW-1133">Transmembrane helix</keyword>
<feature type="transmembrane region" description="Helical" evidence="1">
    <location>
        <begin position="299"/>
        <end position="324"/>
    </location>
</feature>
<evidence type="ECO:0000259" key="2">
    <source>
        <dbReference type="Pfam" id="PF14244"/>
    </source>
</evidence>
<organism evidence="3 4">
    <name type="scientific">Gossypium arboreum</name>
    <name type="common">Tree cotton</name>
    <name type="synonym">Gossypium nanking</name>
    <dbReference type="NCBI Taxonomy" id="29729"/>
    <lineage>
        <taxon>Eukaryota</taxon>
        <taxon>Viridiplantae</taxon>
        <taxon>Streptophyta</taxon>
        <taxon>Embryophyta</taxon>
        <taxon>Tracheophyta</taxon>
        <taxon>Spermatophyta</taxon>
        <taxon>Magnoliopsida</taxon>
        <taxon>eudicotyledons</taxon>
        <taxon>Gunneridae</taxon>
        <taxon>Pentapetalae</taxon>
        <taxon>rosids</taxon>
        <taxon>malvids</taxon>
        <taxon>Malvales</taxon>
        <taxon>Malvaceae</taxon>
        <taxon>Malvoideae</taxon>
        <taxon>Gossypium</taxon>
    </lineage>
</organism>
<evidence type="ECO:0000256" key="1">
    <source>
        <dbReference type="SAM" id="Phobius"/>
    </source>
</evidence>